<evidence type="ECO:0000313" key="2">
    <source>
        <dbReference type="EMBL" id="KAJ7099405.1"/>
    </source>
</evidence>
<dbReference type="EMBL" id="JARJCN010000007">
    <property type="protein sequence ID" value="KAJ7099405.1"/>
    <property type="molecule type" value="Genomic_DNA"/>
</dbReference>
<protein>
    <submittedName>
        <fullName evidence="2">Uncharacterized protein</fullName>
    </submittedName>
</protein>
<dbReference type="Proteomes" id="UP001222325">
    <property type="component" value="Unassembled WGS sequence"/>
</dbReference>
<name>A0AAD6UG83_9AGAR</name>
<accession>A0AAD6UG83</accession>
<reference evidence="2" key="1">
    <citation type="submission" date="2023-03" db="EMBL/GenBank/DDBJ databases">
        <title>Massive genome expansion in bonnet fungi (Mycena s.s.) driven by repeated elements and novel gene families across ecological guilds.</title>
        <authorList>
            <consortium name="Lawrence Berkeley National Laboratory"/>
            <person name="Harder C.B."/>
            <person name="Miyauchi S."/>
            <person name="Viragh M."/>
            <person name="Kuo A."/>
            <person name="Thoen E."/>
            <person name="Andreopoulos B."/>
            <person name="Lu D."/>
            <person name="Skrede I."/>
            <person name="Drula E."/>
            <person name="Henrissat B."/>
            <person name="Morin E."/>
            <person name="Kohler A."/>
            <person name="Barry K."/>
            <person name="LaButti K."/>
            <person name="Morin E."/>
            <person name="Salamov A."/>
            <person name="Lipzen A."/>
            <person name="Mereny Z."/>
            <person name="Hegedus B."/>
            <person name="Baldrian P."/>
            <person name="Stursova M."/>
            <person name="Weitz H."/>
            <person name="Taylor A."/>
            <person name="Grigoriev I.V."/>
            <person name="Nagy L.G."/>
            <person name="Martin F."/>
            <person name="Kauserud H."/>
        </authorList>
    </citation>
    <scope>NUCLEOTIDE SEQUENCE</scope>
    <source>
        <strain evidence="2">CBHHK173m</strain>
    </source>
</reference>
<organism evidence="2 3">
    <name type="scientific">Mycena belliarum</name>
    <dbReference type="NCBI Taxonomy" id="1033014"/>
    <lineage>
        <taxon>Eukaryota</taxon>
        <taxon>Fungi</taxon>
        <taxon>Dikarya</taxon>
        <taxon>Basidiomycota</taxon>
        <taxon>Agaricomycotina</taxon>
        <taxon>Agaricomycetes</taxon>
        <taxon>Agaricomycetidae</taxon>
        <taxon>Agaricales</taxon>
        <taxon>Marasmiineae</taxon>
        <taxon>Mycenaceae</taxon>
        <taxon>Mycena</taxon>
    </lineage>
</organism>
<gene>
    <name evidence="2" type="ORF">B0H15DRAFT_1002213</name>
</gene>
<evidence type="ECO:0000313" key="3">
    <source>
        <dbReference type="Proteomes" id="UP001222325"/>
    </source>
</evidence>
<sequence>MGGALRSGFRRGQARDWTHIYDDALRPSDLTHSVSPRRCCPRSGCALRHLDHWRKLDTLRPSQIAASFHREPPSSRRHRRALSGPIAPCCRLGQYPSISGSPAHTALDLGPTELAPNGHHLHPSAAALFVAGTGHVLRRLSNPPLTPGSRSPRIAPKSCRLTDAPRSSGL</sequence>
<feature type="region of interest" description="Disordered" evidence="1">
    <location>
        <begin position="140"/>
        <end position="170"/>
    </location>
</feature>
<dbReference type="AlphaFoldDB" id="A0AAD6UG83"/>
<proteinExistence type="predicted"/>
<comment type="caution">
    <text evidence="2">The sequence shown here is derived from an EMBL/GenBank/DDBJ whole genome shotgun (WGS) entry which is preliminary data.</text>
</comment>
<evidence type="ECO:0000256" key="1">
    <source>
        <dbReference type="SAM" id="MobiDB-lite"/>
    </source>
</evidence>
<keyword evidence="3" id="KW-1185">Reference proteome</keyword>